<dbReference type="AlphaFoldDB" id="A0A0S2W5Z6"/>
<organism evidence="1 2">
    <name type="scientific">Intestinimonas butyriciproducens</name>
    <dbReference type="NCBI Taxonomy" id="1297617"/>
    <lineage>
        <taxon>Bacteria</taxon>
        <taxon>Bacillati</taxon>
        <taxon>Bacillota</taxon>
        <taxon>Clostridia</taxon>
        <taxon>Eubacteriales</taxon>
        <taxon>Intestinimonas</taxon>
    </lineage>
</organism>
<dbReference type="PATRIC" id="fig|1297617.4.peg.2453"/>
<dbReference type="KEGG" id="ibu:IB211_02381c"/>
<dbReference type="InterPro" id="IPR011852">
    <property type="entry name" value="TRAP_TAXI"/>
</dbReference>
<evidence type="ECO:0000313" key="1">
    <source>
        <dbReference type="EMBL" id="ALP94772.1"/>
    </source>
</evidence>
<dbReference type="PANTHER" id="PTHR42941:SF1">
    <property type="entry name" value="SLL1037 PROTEIN"/>
    <property type="match status" value="1"/>
</dbReference>
<dbReference type="NCBIfam" id="TIGR02122">
    <property type="entry name" value="TRAP_TAXI"/>
    <property type="match status" value="1"/>
</dbReference>
<name>A0A0S2W5Z6_9FIRM</name>
<dbReference type="PANTHER" id="PTHR42941">
    <property type="entry name" value="SLL1037 PROTEIN"/>
    <property type="match status" value="1"/>
</dbReference>
<proteinExistence type="predicted"/>
<dbReference type="SUPFAM" id="SSF53850">
    <property type="entry name" value="Periplasmic binding protein-like II"/>
    <property type="match status" value="1"/>
</dbReference>
<dbReference type="EMBL" id="CP011307">
    <property type="protein sequence ID" value="ALP94772.1"/>
    <property type="molecule type" value="Genomic_DNA"/>
</dbReference>
<keyword evidence="2" id="KW-1185">Reference proteome</keyword>
<dbReference type="Pfam" id="PF16868">
    <property type="entry name" value="NMT1_3"/>
    <property type="match status" value="1"/>
</dbReference>
<gene>
    <name evidence="1" type="ORF">IB211_02381c</name>
</gene>
<dbReference type="Proteomes" id="UP000064844">
    <property type="component" value="Chromosome"/>
</dbReference>
<reference evidence="2" key="2">
    <citation type="submission" date="2015-04" db="EMBL/GenBank/DDBJ databases">
        <title>A butyrogenic pathway from the amino acid lysine in a human gut commensal.</title>
        <authorList>
            <person name="de Vos W.M."/>
            <person name="Bui N.T.P."/>
            <person name="Plugge C.M."/>
            <person name="Ritari J."/>
        </authorList>
    </citation>
    <scope>NUCLEOTIDE SEQUENCE [LARGE SCALE GENOMIC DNA]</scope>
    <source>
        <strain evidence="2">AF211</strain>
    </source>
</reference>
<protein>
    <submittedName>
        <fullName evidence="1">TRAP transporter solute receptor, TAXI family</fullName>
    </submittedName>
</protein>
<evidence type="ECO:0000313" key="2">
    <source>
        <dbReference type="Proteomes" id="UP000064844"/>
    </source>
</evidence>
<sequence length="242" mass="26174">MAYTPFDGLYAAIQGDTERGFQKPLDNIGFVYGGHTLYLYFVTLAESGITDIADLAGKRISLPPTGTTGYYQSLAVLKAYGLEPGKNVEASPTNYTDASDALKDGALDAIIVNGGANQSTVTELDSTRNIVLMSISNEVAEQLNADYPYWTVSALPEGRYTQQPEDLMVINGGTCLIANMELSDELVYEITKTLLESTDKMAQIHVDGAAWNLENSVAMIEKGIVPIHPGAEKYYKEVGAIK</sequence>
<dbReference type="Gene3D" id="3.40.190.10">
    <property type="entry name" value="Periplasmic binding protein-like II"/>
    <property type="match status" value="2"/>
</dbReference>
<keyword evidence="1" id="KW-0675">Receptor</keyword>
<reference evidence="1 2" key="1">
    <citation type="journal article" date="2015" name="Nat. Commun.">
        <title>Production of butyrate from lysine and the Amadori product fructoselysine by a human gut commensal.</title>
        <authorList>
            <person name="Bui T.P."/>
            <person name="Ritari J."/>
            <person name="Boeren S."/>
            <person name="de Waard P."/>
            <person name="Plugge C.M."/>
            <person name="de Vos W.M."/>
        </authorList>
    </citation>
    <scope>NUCLEOTIDE SEQUENCE [LARGE SCALE GENOMIC DNA]</scope>
    <source>
        <strain evidence="1 2">AF211</strain>
    </source>
</reference>
<accession>A0A0S2W5Z6</accession>
<dbReference type="STRING" id="1297617.IB211_02381c"/>